<feature type="compositionally biased region" description="Low complexity" evidence="3">
    <location>
        <begin position="58"/>
        <end position="70"/>
    </location>
</feature>
<dbReference type="GeneID" id="55973658"/>
<evidence type="ECO:0000256" key="2">
    <source>
        <dbReference type="PROSITE-ProRule" id="PRU00708"/>
    </source>
</evidence>
<dbReference type="Proteomes" id="UP000749293">
    <property type="component" value="Unassembled WGS sequence"/>
</dbReference>
<comment type="caution">
    <text evidence="4">The sequence shown here is derived from an EMBL/GenBank/DDBJ whole genome shotgun (WGS) entry which is preliminary data.</text>
</comment>
<dbReference type="PANTHER" id="PTHR47939:SF13">
    <property type="entry name" value="OS03G0201400 PROTEIN"/>
    <property type="match status" value="1"/>
</dbReference>
<keyword evidence="5" id="KW-1185">Reference proteome</keyword>
<name>A0A9P4YVH4_9HYPO</name>
<feature type="repeat" description="PPR" evidence="2">
    <location>
        <begin position="659"/>
        <end position="694"/>
    </location>
</feature>
<dbReference type="PROSITE" id="PS51375">
    <property type="entry name" value="PPR"/>
    <property type="match status" value="1"/>
</dbReference>
<gene>
    <name evidence="4" type="ORF">GMORB2_7435</name>
</gene>
<feature type="compositionally biased region" description="Polar residues" evidence="3">
    <location>
        <begin position="101"/>
        <end position="110"/>
    </location>
</feature>
<dbReference type="NCBIfam" id="TIGR00756">
    <property type="entry name" value="PPR"/>
    <property type="match status" value="1"/>
</dbReference>
<feature type="region of interest" description="Disordered" evidence="3">
    <location>
        <begin position="49"/>
        <end position="110"/>
    </location>
</feature>
<reference evidence="4" key="1">
    <citation type="submission" date="2020-03" db="EMBL/GenBank/DDBJ databases">
        <title>Site-based positive gene gene selection in Geosmithia morbida across the United States reveals a broad range of putative effectors and factors for local host and environmental adapation.</title>
        <authorList>
            <person name="Onufrak A."/>
            <person name="Murdoch R.W."/>
            <person name="Gazis R."/>
            <person name="Huff M."/>
            <person name="Staton M."/>
            <person name="Klingeman W."/>
            <person name="Hadziabdic D."/>
        </authorList>
    </citation>
    <scope>NUCLEOTIDE SEQUENCE</scope>
    <source>
        <strain evidence="4">1262</strain>
    </source>
</reference>
<dbReference type="RefSeq" id="XP_035321095.1">
    <property type="nucleotide sequence ID" value="XM_035469400.1"/>
</dbReference>
<evidence type="ECO:0000256" key="1">
    <source>
        <dbReference type="ARBA" id="ARBA00022737"/>
    </source>
</evidence>
<sequence>MAARPLLLDLGCRNESICRSCLVSLVRRPKAASAATSWVGGARYISHTAERRARTRSRTNGGESTATTTTRAKKSAFERPTQTEAVQQQQLGDLSEAAGSRGQNVEGESNNFSVRFFEQEGSKLTEIPDDGSYEQGLGGVDASVLRNSFEQMKRVAGSKGEREALDEVLGAMGSNWGQMRTKDDVERAMQRMEKYGASIDAEIEATLAELPEEIRDGVAERFGPLLSRPKFGTRPMSVPSSSSSSSSSVPTHTRFPPPPQIPTQPYTANQRKKISRLNSAMQRVAREMRLPAGLTDRHVSTVYRAYHAARLSLASNWAIVPLPAWDLLWSIFAADESVNAHRLTHVSLLARDMGDARVPLSPAQQLLTIEAIFVEGWEGKALESWKRCMPSLGAGSAETFRDFWELGVRMSCRVGDMDQAQRCVDRLVGAHSDPRILMPVIRTWSERGTARDHDRAWLAYRRMRDLLGRSMKLADYDQVVSYFLTTNQTDNALHAFVDMMSDGQVDLRKQKYLPSVVANKFFVGKWLKRLIGAGDLDGAYSVVDFMRRKGVEASPIHLNGLVGAWQRSGTAASMDKAERLAWDMIGARIDFVRSRKEKGVTAAATAAVPKKKNKDDVAPFPRATLETFSLLAENYRLRGLHDRMVELWDSFRDAEISPDAFMMNQLLESYIQAGQAKEARALYDSLVSDRGIVPDPYTFSALWKTLDINRLHHVPSGALADEAVAARSLFAEAARFRSIFSTATTSEDGQGSGDGSGGVGTVMDGQLGRKILHTFRRIGDNAGFLVALTSLRQLFGFMPSEALVLELTMGTTRLSWDSPPQRRRLIAAKRQLDSDLLAHVDGDASRLGDETTRSNVLYEYLQRRYWPSDGADNHAKVVFLETAREMGVYQALVAKGKGGEV</sequence>
<dbReference type="InterPro" id="IPR011990">
    <property type="entry name" value="TPR-like_helical_dom_sf"/>
</dbReference>
<feature type="region of interest" description="Disordered" evidence="3">
    <location>
        <begin position="225"/>
        <end position="270"/>
    </location>
</feature>
<dbReference type="OrthoDB" id="185373at2759"/>
<evidence type="ECO:0000313" key="4">
    <source>
        <dbReference type="EMBL" id="KAF4122443.1"/>
    </source>
</evidence>
<dbReference type="EMBL" id="JAANYQ010000009">
    <property type="protein sequence ID" value="KAF4122443.1"/>
    <property type="molecule type" value="Genomic_DNA"/>
</dbReference>
<dbReference type="PANTHER" id="PTHR47939">
    <property type="entry name" value="MEMBRANE-ASSOCIATED SALT-INDUCIBLE PROTEIN-LIKE"/>
    <property type="match status" value="1"/>
</dbReference>
<feature type="compositionally biased region" description="Low complexity" evidence="3">
    <location>
        <begin position="237"/>
        <end position="254"/>
    </location>
</feature>
<proteinExistence type="predicted"/>
<keyword evidence="1" id="KW-0677">Repeat</keyword>
<dbReference type="InterPro" id="IPR002885">
    <property type="entry name" value="PPR_rpt"/>
</dbReference>
<dbReference type="Gene3D" id="1.25.40.10">
    <property type="entry name" value="Tetratricopeptide repeat domain"/>
    <property type="match status" value="2"/>
</dbReference>
<evidence type="ECO:0000313" key="5">
    <source>
        <dbReference type="Proteomes" id="UP000749293"/>
    </source>
</evidence>
<dbReference type="InterPro" id="IPR050667">
    <property type="entry name" value="PPR-containing_protein"/>
</dbReference>
<accession>A0A9P4YVH4</accession>
<organism evidence="4 5">
    <name type="scientific">Geosmithia morbida</name>
    <dbReference type="NCBI Taxonomy" id="1094350"/>
    <lineage>
        <taxon>Eukaryota</taxon>
        <taxon>Fungi</taxon>
        <taxon>Dikarya</taxon>
        <taxon>Ascomycota</taxon>
        <taxon>Pezizomycotina</taxon>
        <taxon>Sordariomycetes</taxon>
        <taxon>Hypocreomycetidae</taxon>
        <taxon>Hypocreales</taxon>
        <taxon>Bionectriaceae</taxon>
        <taxon>Geosmithia</taxon>
    </lineage>
</organism>
<feature type="compositionally biased region" description="Polar residues" evidence="3">
    <location>
        <begin position="80"/>
        <end position="92"/>
    </location>
</feature>
<protein>
    <submittedName>
        <fullName evidence="4">Pentatricopeptide repeat protein</fullName>
    </submittedName>
</protein>
<dbReference type="AlphaFoldDB" id="A0A9P4YVH4"/>
<evidence type="ECO:0000256" key="3">
    <source>
        <dbReference type="SAM" id="MobiDB-lite"/>
    </source>
</evidence>